<sequence>MNNKFLLAIIPLFFGLSCTYPAMAFNNVTNIKTEQKSLEENQIILADRQERYRIRARQKEDEYLQDKRHRLHERIDRRIKNEMDKRHNRSLPKAERERIIQEAHDDLDRRLDRRWNTLENYRRRRDRYDRDYDYRRRQDRYDRDYDYRRRRDRYDRDYDYRRRRDRYDRDNYFYNRNCDYYGNCDYFENRRRNIRLKVYPNRY</sequence>
<name>A0A3N6NZD3_9CYAN</name>
<evidence type="ECO:0000313" key="2">
    <source>
        <dbReference type="EMBL" id="RQH27404.1"/>
    </source>
</evidence>
<reference evidence="2 3" key="1">
    <citation type="journal article" date="2018" name="ACS Chem. Biol.">
        <title>Ketoreductase domain dysfunction expands chemodiversity: malyngamide biosynthesis in the cyanobacterium Okeania hirsuta.</title>
        <authorList>
            <person name="Moss N.A."/>
            <person name="Leao T."/>
            <person name="Rankin M."/>
            <person name="McCullough T.M."/>
            <person name="Qu P."/>
            <person name="Korobeynikov A."/>
            <person name="Smith J.L."/>
            <person name="Gerwick L."/>
            <person name="Gerwick W.H."/>
        </authorList>
    </citation>
    <scope>NUCLEOTIDE SEQUENCE [LARGE SCALE GENOMIC DNA]</scope>
    <source>
        <strain evidence="2 3">PAB10Feb10-1</strain>
    </source>
</reference>
<feature type="signal peptide" evidence="1">
    <location>
        <begin position="1"/>
        <end position="24"/>
    </location>
</feature>
<dbReference type="Proteomes" id="UP000269154">
    <property type="component" value="Unassembled WGS sequence"/>
</dbReference>
<evidence type="ECO:0000256" key="1">
    <source>
        <dbReference type="SAM" id="SignalP"/>
    </source>
</evidence>
<dbReference type="PROSITE" id="PS51257">
    <property type="entry name" value="PROKAR_LIPOPROTEIN"/>
    <property type="match status" value="1"/>
</dbReference>
<dbReference type="AlphaFoldDB" id="A0A3N6NZD3"/>
<gene>
    <name evidence="2" type="ORF">D5R40_27965</name>
</gene>
<keyword evidence="3" id="KW-1185">Reference proteome</keyword>
<evidence type="ECO:0000313" key="3">
    <source>
        <dbReference type="Proteomes" id="UP000269154"/>
    </source>
</evidence>
<accession>A0A3N6NZD3</accession>
<proteinExistence type="predicted"/>
<dbReference type="RefSeq" id="WP_124142936.1">
    <property type="nucleotide sequence ID" value="NZ_CAWOKI010000179.1"/>
</dbReference>
<dbReference type="EMBL" id="RCBY01000263">
    <property type="protein sequence ID" value="RQH27404.1"/>
    <property type="molecule type" value="Genomic_DNA"/>
</dbReference>
<organism evidence="2 3">
    <name type="scientific">Okeania hirsuta</name>
    <dbReference type="NCBI Taxonomy" id="1458930"/>
    <lineage>
        <taxon>Bacteria</taxon>
        <taxon>Bacillati</taxon>
        <taxon>Cyanobacteriota</taxon>
        <taxon>Cyanophyceae</taxon>
        <taxon>Oscillatoriophycideae</taxon>
        <taxon>Oscillatoriales</taxon>
        <taxon>Microcoleaceae</taxon>
        <taxon>Okeania</taxon>
    </lineage>
</organism>
<comment type="caution">
    <text evidence="2">The sequence shown here is derived from an EMBL/GenBank/DDBJ whole genome shotgun (WGS) entry which is preliminary data.</text>
</comment>
<protein>
    <submittedName>
        <fullName evidence="2">Uncharacterized protein</fullName>
    </submittedName>
</protein>
<keyword evidence="1" id="KW-0732">Signal</keyword>
<feature type="chain" id="PRO_5017987739" evidence="1">
    <location>
        <begin position="25"/>
        <end position="203"/>
    </location>
</feature>